<accession>A0AAV7PBN0</accession>
<proteinExistence type="predicted"/>
<evidence type="ECO:0000313" key="3">
    <source>
        <dbReference type="Proteomes" id="UP001066276"/>
    </source>
</evidence>
<protein>
    <submittedName>
        <fullName evidence="2">Uncharacterized protein</fullName>
    </submittedName>
</protein>
<dbReference type="AlphaFoldDB" id="A0AAV7PBN0"/>
<feature type="region of interest" description="Disordered" evidence="1">
    <location>
        <begin position="73"/>
        <end position="107"/>
    </location>
</feature>
<feature type="compositionally biased region" description="Basic and acidic residues" evidence="1">
    <location>
        <begin position="96"/>
        <end position="107"/>
    </location>
</feature>
<reference evidence="2" key="1">
    <citation type="journal article" date="2022" name="bioRxiv">
        <title>Sequencing and chromosome-scale assembly of the giantPleurodeles waltlgenome.</title>
        <authorList>
            <person name="Brown T."/>
            <person name="Elewa A."/>
            <person name="Iarovenko S."/>
            <person name="Subramanian E."/>
            <person name="Araus A.J."/>
            <person name="Petzold A."/>
            <person name="Susuki M."/>
            <person name="Suzuki K.-i.T."/>
            <person name="Hayashi T."/>
            <person name="Toyoda A."/>
            <person name="Oliveira C."/>
            <person name="Osipova E."/>
            <person name="Leigh N.D."/>
            <person name="Simon A."/>
            <person name="Yun M.H."/>
        </authorList>
    </citation>
    <scope>NUCLEOTIDE SEQUENCE</scope>
    <source>
        <strain evidence="2">20211129_DDA</strain>
        <tissue evidence="2">Liver</tissue>
    </source>
</reference>
<feature type="compositionally biased region" description="Basic residues" evidence="1">
    <location>
        <begin position="80"/>
        <end position="93"/>
    </location>
</feature>
<organism evidence="2 3">
    <name type="scientific">Pleurodeles waltl</name>
    <name type="common">Iberian ribbed newt</name>
    <dbReference type="NCBI Taxonomy" id="8319"/>
    <lineage>
        <taxon>Eukaryota</taxon>
        <taxon>Metazoa</taxon>
        <taxon>Chordata</taxon>
        <taxon>Craniata</taxon>
        <taxon>Vertebrata</taxon>
        <taxon>Euteleostomi</taxon>
        <taxon>Amphibia</taxon>
        <taxon>Batrachia</taxon>
        <taxon>Caudata</taxon>
        <taxon>Salamandroidea</taxon>
        <taxon>Salamandridae</taxon>
        <taxon>Pleurodelinae</taxon>
        <taxon>Pleurodeles</taxon>
    </lineage>
</organism>
<sequence>MLDGPPRPLSVLSVWRFEAGAIVVSASGHQSEPQSCFVHVSLLPTGALITKSIGRHKAEAVWRMIDGKHVTQGTDATVGRGRKERGWRNRNNRGLHLQEERGGTTET</sequence>
<gene>
    <name evidence="2" type="ORF">NDU88_002976</name>
</gene>
<name>A0AAV7PBN0_PLEWA</name>
<comment type="caution">
    <text evidence="2">The sequence shown here is derived from an EMBL/GenBank/DDBJ whole genome shotgun (WGS) entry which is preliminary data.</text>
</comment>
<keyword evidence="3" id="KW-1185">Reference proteome</keyword>
<dbReference type="EMBL" id="JANPWB010000011">
    <property type="protein sequence ID" value="KAJ1124525.1"/>
    <property type="molecule type" value="Genomic_DNA"/>
</dbReference>
<evidence type="ECO:0000256" key="1">
    <source>
        <dbReference type="SAM" id="MobiDB-lite"/>
    </source>
</evidence>
<dbReference type="Proteomes" id="UP001066276">
    <property type="component" value="Chromosome 7"/>
</dbReference>
<evidence type="ECO:0000313" key="2">
    <source>
        <dbReference type="EMBL" id="KAJ1124525.1"/>
    </source>
</evidence>